<feature type="transmembrane region" description="Helical" evidence="1">
    <location>
        <begin position="6"/>
        <end position="24"/>
    </location>
</feature>
<dbReference type="AlphaFoldDB" id="A0A0E9T620"/>
<organism evidence="2">
    <name type="scientific">Anguilla anguilla</name>
    <name type="common">European freshwater eel</name>
    <name type="synonym">Muraena anguilla</name>
    <dbReference type="NCBI Taxonomy" id="7936"/>
    <lineage>
        <taxon>Eukaryota</taxon>
        <taxon>Metazoa</taxon>
        <taxon>Chordata</taxon>
        <taxon>Craniata</taxon>
        <taxon>Vertebrata</taxon>
        <taxon>Euteleostomi</taxon>
        <taxon>Actinopterygii</taxon>
        <taxon>Neopterygii</taxon>
        <taxon>Teleostei</taxon>
        <taxon>Anguilliformes</taxon>
        <taxon>Anguillidae</taxon>
        <taxon>Anguilla</taxon>
    </lineage>
</organism>
<keyword evidence="1" id="KW-0812">Transmembrane</keyword>
<reference evidence="2" key="2">
    <citation type="journal article" date="2015" name="Fish Shellfish Immunol.">
        <title>Early steps in the European eel (Anguilla anguilla)-Vibrio vulnificus interaction in the gills: Role of the RtxA13 toxin.</title>
        <authorList>
            <person name="Callol A."/>
            <person name="Pajuelo D."/>
            <person name="Ebbesson L."/>
            <person name="Teles M."/>
            <person name="MacKenzie S."/>
            <person name="Amaro C."/>
        </authorList>
    </citation>
    <scope>NUCLEOTIDE SEQUENCE</scope>
</reference>
<keyword evidence="1" id="KW-0472">Membrane</keyword>
<protein>
    <submittedName>
        <fullName evidence="2">Uncharacterized protein</fullName>
    </submittedName>
</protein>
<evidence type="ECO:0000256" key="1">
    <source>
        <dbReference type="SAM" id="Phobius"/>
    </source>
</evidence>
<sequence length="29" mass="3663">MTQRHVSWYLLFPCKFCLVNFVFLHPFCW</sequence>
<dbReference type="EMBL" id="GBXM01059468">
    <property type="protein sequence ID" value="JAH49109.1"/>
    <property type="molecule type" value="Transcribed_RNA"/>
</dbReference>
<proteinExistence type="predicted"/>
<keyword evidence="1" id="KW-1133">Transmembrane helix</keyword>
<accession>A0A0E9T620</accession>
<evidence type="ECO:0000313" key="2">
    <source>
        <dbReference type="EMBL" id="JAH49109.1"/>
    </source>
</evidence>
<reference evidence="2" key="1">
    <citation type="submission" date="2014-11" db="EMBL/GenBank/DDBJ databases">
        <authorList>
            <person name="Amaro Gonzalez C."/>
        </authorList>
    </citation>
    <scope>NUCLEOTIDE SEQUENCE</scope>
</reference>
<name>A0A0E9T620_ANGAN</name>